<comment type="caution">
    <text evidence="2">The sequence shown here is derived from an EMBL/GenBank/DDBJ whole genome shotgun (WGS) entry which is preliminary data.</text>
</comment>
<sequence>MLDYIFIAIIIILVAWIAFGYAILRGTKRILKQRKNRIDIFTLKLSEDELIKNLHI</sequence>
<evidence type="ECO:0000313" key="2">
    <source>
        <dbReference type="EMBL" id="GGP07875.1"/>
    </source>
</evidence>
<dbReference type="Proteomes" id="UP000641206">
    <property type="component" value="Unassembled WGS sequence"/>
</dbReference>
<dbReference type="EMBL" id="BMLW01000001">
    <property type="protein sequence ID" value="GGP07875.1"/>
    <property type="molecule type" value="Genomic_DNA"/>
</dbReference>
<protein>
    <submittedName>
        <fullName evidence="2">Uncharacterized protein</fullName>
    </submittedName>
</protein>
<accession>A0ABQ2NRD5</accession>
<keyword evidence="1" id="KW-1133">Transmembrane helix</keyword>
<proteinExistence type="predicted"/>
<keyword evidence="1" id="KW-0472">Membrane</keyword>
<evidence type="ECO:0000256" key="1">
    <source>
        <dbReference type="SAM" id="Phobius"/>
    </source>
</evidence>
<keyword evidence="3" id="KW-1185">Reference proteome</keyword>
<evidence type="ECO:0000313" key="3">
    <source>
        <dbReference type="Proteomes" id="UP000641206"/>
    </source>
</evidence>
<gene>
    <name evidence="2" type="ORF">GCM10011346_05870</name>
</gene>
<organism evidence="2 3">
    <name type="scientific">Oceanobacillus neutriphilus</name>
    <dbReference type="NCBI Taxonomy" id="531815"/>
    <lineage>
        <taxon>Bacteria</taxon>
        <taxon>Bacillati</taxon>
        <taxon>Bacillota</taxon>
        <taxon>Bacilli</taxon>
        <taxon>Bacillales</taxon>
        <taxon>Bacillaceae</taxon>
        <taxon>Oceanobacillus</taxon>
    </lineage>
</organism>
<reference evidence="3" key="1">
    <citation type="journal article" date="2019" name="Int. J. Syst. Evol. Microbiol.">
        <title>The Global Catalogue of Microorganisms (GCM) 10K type strain sequencing project: providing services to taxonomists for standard genome sequencing and annotation.</title>
        <authorList>
            <consortium name="The Broad Institute Genomics Platform"/>
            <consortium name="The Broad Institute Genome Sequencing Center for Infectious Disease"/>
            <person name="Wu L."/>
            <person name="Ma J."/>
        </authorList>
    </citation>
    <scope>NUCLEOTIDE SEQUENCE [LARGE SCALE GENOMIC DNA]</scope>
    <source>
        <strain evidence="3">CGMCC 1.7693</strain>
    </source>
</reference>
<feature type="transmembrane region" description="Helical" evidence="1">
    <location>
        <begin position="6"/>
        <end position="24"/>
    </location>
</feature>
<name>A0ABQ2NRD5_9BACI</name>
<keyword evidence="1" id="KW-0812">Transmembrane</keyword>